<dbReference type="OrthoDB" id="6504769at2759"/>
<dbReference type="PANTHER" id="PTHR11010">
    <property type="entry name" value="PROTEASE S28 PRO-X CARBOXYPEPTIDASE-RELATED"/>
    <property type="match status" value="1"/>
</dbReference>
<evidence type="ECO:0000256" key="5">
    <source>
        <dbReference type="ARBA" id="ARBA00023180"/>
    </source>
</evidence>
<dbReference type="Proteomes" id="UP000288716">
    <property type="component" value="Unassembled WGS sequence"/>
</dbReference>
<dbReference type="GO" id="GO:0008239">
    <property type="term" value="F:dipeptidyl-peptidase activity"/>
    <property type="evidence" value="ECO:0007669"/>
    <property type="project" value="TreeGrafter"/>
</dbReference>
<comment type="similarity">
    <text evidence="1">Belongs to the peptidase S28 family.</text>
</comment>
<keyword evidence="2 7" id="KW-0645">Protease</keyword>
<keyword evidence="3 6" id="KW-0732">Signal</keyword>
<keyword evidence="4" id="KW-0378">Hydrolase</keyword>
<dbReference type="AlphaFoldDB" id="A0A443RU02"/>
<dbReference type="InterPro" id="IPR029058">
    <property type="entry name" value="AB_hydrolase_fold"/>
</dbReference>
<keyword evidence="5" id="KW-0325">Glycoprotein</keyword>
<sequence>MNAIVVAVLFNALLVTADPLFFRGRPWGKYGFLTPPKRSSAVLYSESIEPQWMQQSLDHFNPADTRTWKQRYFVSDQHFKPGGPVFLQLGGEGTADPVWLSEGQAATNFAKRYNAYSILLEHRYYGESHPTKFVCLC</sequence>
<evidence type="ECO:0000256" key="3">
    <source>
        <dbReference type="ARBA" id="ARBA00022729"/>
    </source>
</evidence>
<keyword evidence="8" id="KW-1185">Reference proteome</keyword>
<dbReference type="GO" id="GO:0006508">
    <property type="term" value="P:proteolysis"/>
    <property type="evidence" value="ECO:0007669"/>
    <property type="project" value="UniProtKB-KW"/>
</dbReference>
<organism evidence="7 8">
    <name type="scientific">Leptotrombidium deliense</name>
    <dbReference type="NCBI Taxonomy" id="299467"/>
    <lineage>
        <taxon>Eukaryota</taxon>
        <taxon>Metazoa</taxon>
        <taxon>Ecdysozoa</taxon>
        <taxon>Arthropoda</taxon>
        <taxon>Chelicerata</taxon>
        <taxon>Arachnida</taxon>
        <taxon>Acari</taxon>
        <taxon>Acariformes</taxon>
        <taxon>Trombidiformes</taxon>
        <taxon>Prostigmata</taxon>
        <taxon>Anystina</taxon>
        <taxon>Parasitengona</taxon>
        <taxon>Trombiculoidea</taxon>
        <taxon>Trombiculidae</taxon>
        <taxon>Leptotrombidium</taxon>
    </lineage>
</organism>
<evidence type="ECO:0000256" key="4">
    <source>
        <dbReference type="ARBA" id="ARBA00022801"/>
    </source>
</evidence>
<evidence type="ECO:0000256" key="2">
    <source>
        <dbReference type="ARBA" id="ARBA00022670"/>
    </source>
</evidence>
<protein>
    <submittedName>
        <fullName evidence="7">Putative serine protease K12H4.7-like protein</fullName>
    </submittedName>
</protein>
<dbReference type="InterPro" id="IPR008758">
    <property type="entry name" value="Peptidase_S28"/>
</dbReference>
<evidence type="ECO:0000313" key="8">
    <source>
        <dbReference type="Proteomes" id="UP000288716"/>
    </source>
</evidence>
<proteinExistence type="inferred from homology"/>
<dbReference type="PANTHER" id="PTHR11010:SF117">
    <property type="entry name" value="SERINE PROTEASE 16"/>
    <property type="match status" value="1"/>
</dbReference>
<name>A0A443RU02_9ACAR</name>
<dbReference type="Pfam" id="PF05577">
    <property type="entry name" value="Peptidase_S28"/>
    <property type="match status" value="1"/>
</dbReference>
<gene>
    <name evidence="7" type="ORF">B4U80_01443</name>
</gene>
<comment type="caution">
    <text evidence="7">The sequence shown here is derived from an EMBL/GenBank/DDBJ whole genome shotgun (WGS) entry which is preliminary data.</text>
</comment>
<evidence type="ECO:0000313" key="7">
    <source>
        <dbReference type="EMBL" id="RWS18724.1"/>
    </source>
</evidence>
<accession>A0A443RU02</accession>
<evidence type="ECO:0000256" key="1">
    <source>
        <dbReference type="ARBA" id="ARBA00011079"/>
    </source>
</evidence>
<feature type="chain" id="PRO_5019333917" evidence="6">
    <location>
        <begin position="18"/>
        <end position="137"/>
    </location>
</feature>
<dbReference type="EMBL" id="NCKV01035288">
    <property type="protein sequence ID" value="RWS18724.1"/>
    <property type="molecule type" value="Genomic_DNA"/>
</dbReference>
<dbReference type="Gene3D" id="3.40.50.1820">
    <property type="entry name" value="alpha/beta hydrolase"/>
    <property type="match status" value="1"/>
</dbReference>
<evidence type="ECO:0000256" key="6">
    <source>
        <dbReference type="SAM" id="SignalP"/>
    </source>
</evidence>
<feature type="signal peptide" evidence="6">
    <location>
        <begin position="1"/>
        <end position="17"/>
    </location>
</feature>
<dbReference type="GO" id="GO:0070008">
    <property type="term" value="F:serine-type exopeptidase activity"/>
    <property type="evidence" value="ECO:0007669"/>
    <property type="project" value="InterPro"/>
</dbReference>
<dbReference type="VEuPathDB" id="VectorBase:LDEU013316"/>
<reference evidence="7 8" key="1">
    <citation type="journal article" date="2018" name="Gigascience">
        <title>Genomes of trombidid mites reveal novel predicted allergens and laterally-transferred genes associated with secondary metabolism.</title>
        <authorList>
            <person name="Dong X."/>
            <person name="Chaisiri K."/>
            <person name="Xia D."/>
            <person name="Armstrong S.D."/>
            <person name="Fang Y."/>
            <person name="Donnelly M.J."/>
            <person name="Kadowaki T."/>
            <person name="McGarry J.W."/>
            <person name="Darby A.C."/>
            <person name="Makepeace B.L."/>
        </authorList>
    </citation>
    <scope>NUCLEOTIDE SEQUENCE [LARGE SCALE GENOMIC DNA]</scope>
    <source>
        <strain evidence="7">UoL-UT</strain>
    </source>
</reference>